<dbReference type="InterPro" id="IPR027417">
    <property type="entry name" value="P-loop_NTPase"/>
</dbReference>
<feature type="coiled-coil region" evidence="1">
    <location>
        <begin position="271"/>
        <end position="298"/>
    </location>
</feature>
<dbReference type="EMBL" id="JARQBJ010000002">
    <property type="protein sequence ID" value="MDT2809560.1"/>
    <property type="molecule type" value="Genomic_DNA"/>
</dbReference>
<dbReference type="Gene3D" id="3.40.50.300">
    <property type="entry name" value="P-loop containing nucleotide triphosphate hydrolases"/>
    <property type="match status" value="2"/>
</dbReference>
<dbReference type="SUPFAM" id="SSF52540">
    <property type="entry name" value="P-loop containing nucleoside triphosphate hydrolases"/>
    <property type="match status" value="1"/>
</dbReference>
<evidence type="ECO:0000313" key="6">
    <source>
        <dbReference type="Proteomes" id="UP001256711"/>
    </source>
</evidence>
<protein>
    <submittedName>
        <fullName evidence="5">AAA family ATPase</fullName>
    </submittedName>
</protein>
<comment type="caution">
    <text evidence="5">The sequence shown here is derived from an EMBL/GenBank/DDBJ whole genome shotgun (WGS) entry which is preliminary data.</text>
</comment>
<sequence>MKLIRAEITGFGKYRQQVISFEAQNQLLFGPNEIGKSTLYQFIQCMLFGFPPRRTRQKDYTPKDGTAFGGKLWLAFPGVGEVYLERYKQVDRGRVKVRLGEQVGGEKLWKDLLQGLTPALFSEVFTFQQEQLSQLDHLQEEEMQQVLLSLGITGSRQLMEQGQQYQKENQKNFRPKGQRLPLNEGLGQWQTLQYRIQEKEAAEDRVQELLANRQTSREQLATRRKEQRALKAALSQAKEQELHWQQYEEWQTLKSLKQSELALTPEQVQALEGVYQQYQGLTAQLKQIEEDYYQAKEAETVTPQYEFYLQHEGVIKSLLKQQVKGVRLTDEFHRSMARQDQLLGEINDLETQYGWQLPSVETVSLKELDDLSQKLGQIQEQLQENQLQQKWLSTEVTAGESAQASSAGASNEDEASDKTSFNRQKPSLTLISLALAAVFLLLGIFVLPQFKAILGIAAIACGIGGALWEYHQRQQTALKQGAMAKRGPVATPRNSQEQLARLQEQAEQLRVRQDQLAESLHQALGGRKIAAWSDFPDYQSDYHRYYQSLLDLDQVTADLQTQDEAYGALLQEFDFLSNWLPLQELDLVGRFETLQQFDQKLTRQKQLQGQQKTTLLADQRKEMLTKINQLAENSQDLLQQTGVNSLGEVPGRIQQAQGQAKQMQRLEELTKILTPLYPEPVAAGSLGVKIARLQGQLNELETTETTLLEQTQRQDLELEALAKDGTLDELRQEQADLEEFLGQQLIDWGARKVAGAALQDLATDLSEQQLPQLLQQAGHYLQILTNGKYHTLYFEEGQLVLQGAQEMGIQELSTGTKDQLIMALRFGYLHLQKKNLCPVIIDDGWLNYDSQRKRQLAQLLAEIGQKYQVICLSSDREMVSYYQDFKQPVQSLASIV</sequence>
<evidence type="ECO:0000259" key="4">
    <source>
        <dbReference type="Pfam" id="PF13514"/>
    </source>
</evidence>
<feature type="coiled-coil region" evidence="1">
    <location>
        <begin position="690"/>
        <end position="733"/>
    </location>
</feature>
<gene>
    <name evidence="5" type="ORF">P7H43_03615</name>
</gene>
<feature type="transmembrane region" description="Helical" evidence="3">
    <location>
        <begin position="452"/>
        <end position="470"/>
    </location>
</feature>
<dbReference type="AlphaFoldDB" id="A0AAW8U0W3"/>
<evidence type="ECO:0000256" key="2">
    <source>
        <dbReference type="SAM" id="MobiDB-lite"/>
    </source>
</evidence>
<dbReference type="RefSeq" id="WP_311835059.1">
    <property type="nucleotide sequence ID" value="NZ_JARQBJ010000002.1"/>
</dbReference>
<proteinExistence type="predicted"/>
<feature type="compositionally biased region" description="Low complexity" evidence="2">
    <location>
        <begin position="401"/>
        <end position="410"/>
    </location>
</feature>
<keyword evidence="1" id="KW-0175">Coiled coil</keyword>
<reference evidence="5" key="1">
    <citation type="submission" date="2023-03" db="EMBL/GenBank/DDBJ databases">
        <authorList>
            <person name="Shen W."/>
            <person name="Cai J."/>
        </authorList>
    </citation>
    <scope>NUCLEOTIDE SEQUENCE</scope>
    <source>
        <strain evidence="5">B226-2</strain>
    </source>
</reference>
<organism evidence="5 6">
    <name type="scientific">Enterococcus asini</name>
    <dbReference type="NCBI Taxonomy" id="57732"/>
    <lineage>
        <taxon>Bacteria</taxon>
        <taxon>Bacillati</taxon>
        <taxon>Bacillota</taxon>
        <taxon>Bacilli</taxon>
        <taxon>Lactobacillales</taxon>
        <taxon>Enterococcaceae</taxon>
        <taxon>Enterococcus</taxon>
    </lineage>
</organism>
<dbReference type="PANTHER" id="PTHR41259:SF1">
    <property type="entry name" value="DOUBLE-STRAND BREAK REPAIR RAD50 ATPASE, PUTATIVE-RELATED"/>
    <property type="match status" value="1"/>
</dbReference>
<feature type="domain" description="YhaN AAA" evidence="4">
    <location>
        <begin position="1"/>
        <end position="202"/>
    </location>
</feature>
<dbReference type="Pfam" id="PF13514">
    <property type="entry name" value="AAA_27"/>
    <property type="match status" value="1"/>
</dbReference>
<dbReference type="PANTHER" id="PTHR41259">
    <property type="entry name" value="DOUBLE-STRAND BREAK REPAIR RAD50 ATPASE, PUTATIVE-RELATED"/>
    <property type="match status" value="1"/>
</dbReference>
<feature type="transmembrane region" description="Helical" evidence="3">
    <location>
        <begin position="428"/>
        <end position="446"/>
    </location>
</feature>
<dbReference type="InterPro" id="IPR038734">
    <property type="entry name" value="YhaN_AAA"/>
</dbReference>
<keyword evidence="3" id="KW-0812">Transmembrane</keyword>
<accession>A0AAW8U0W3</accession>
<keyword evidence="3" id="KW-0472">Membrane</keyword>
<name>A0AAW8U0W3_9ENTE</name>
<evidence type="ECO:0000256" key="1">
    <source>
        <dbReference type="SAM" id="Coils"/>
    </source>
</evidence>
<feature type="region of interest" description="Disordered" evidence="2">
    <location>
        <begin position="401"/>
        <end position="421"/>
    </location>
</feature>
<evidence type="ECO:0000313" key="5">
    <source>
        <dbReference type="EMBL" id="MDT2809560.1"/>
    </source>
</evidence>
<evidence type="ECO:0000256" key="3">
    <source>
        <dbReference type="SAM" id="Phobius"/>
    </source>
</evidence>
<dbReference type="Proteomes" id="UP001256711">
    <property type="component" value="Unassembled WGS sequence"/>
</dbReference>
<keyword evidence="3" id="KW-1133">Transmembrane helix</keyword>